<evidence type="ECO:0000313" key="2">
    <source>
        <dbReference type="EMBL" id="KAF7209710.1"/>
    </source>
</evidence>
<keyword evidence="2" id="KW-0407">Ion channel</keyword>
<evidence type="ECO:0000256" key="1">
    <source>
        <dbReference type="SAM" id="Coils"/>
    </source>
</evidence>
<dbReference type="PANTHER" id="PTHR35970">
    <property type="entry name" value="SODIUM CHANNEL AND CLATHRIN LINKER 1"/>
    <property type="match status" value="1"/>
</dbReference>
<comment type="caution">
    <text evidence="2">The sequence shown here is derived from an EMBL/GenBank/DDBJ whole genome shotgun (WGS) entry which is preliminary data.</text>
</comment>
<name>A0A9D3BJG1_NOTFU</name>
<dbReference type="PANTHER" id="PTHR35970:SF1">
    <property type="entry name" value="SODIUM CHANNEL AND CLATHRIN LINKER 1"/>
    <property type="match status" value="1"/>
</dbReference>
<dbReference type="GO" id="GO:0060271">
    <property type="term" value="P:cilium assembly"/>
    <property type="evidence" value="ECO:0007669"/>
    <property type="project" value="TreeGrafter"/>
</dbReference>
<dbReference type="EMBL" id="JAAVVJ010000013">
    <property type="protein sequence ID" value="KAF7209710.1"/>
    <property type="molecule type" value="Genomic_DNA"/>
</dbReference>
<reference evidence="2" key="1">
    <citation type="submission" date="2020-03" db="EMBL/GenBank/DDBJ databases">
        <title>Intra-Species Differences in Population Size shape Life History and Genome Evolution.</title>
        <authorList>
            <person name="Willemsen D."/>
            <person name="Cui R."/>
            <person name="Valenzano D.R."/>
        </authorList>
    </citation>
    <scope>NUCLEOTIDE SEQUENCE</scope>
    <source>
        <strain evidence="2">GRZ</strain>
        <tissue evidence="2">Whole</tissue>
    </source>
</reference>
<keyword evidence="2" id="KW-0813">Transport</keyword>
<feature type="coiled-coil region" evidence="1">
    <location>
        <begin position="61"/>
        <end position="127"/>
    </location>
</feature>
<keyword evidence="1" id="KW-0175">Coiled coil</keyword>
<feature type="coiled-coil region" evidence="1">
    <location>
        <begin position="3"/>
        <end position="30"/>
    </location>
</feature>
<gene>
    <name evidence="2" type="ORF">G4P62_014343</name>
</gene>
<keyword evidence="2" id="KW-0406">Ion transport</keyword>
<dbReference type="Proteomes" id="UP000822369">
    <property type="component" value="Chromosome 13"/>
</dbReference>
<evidence type="ECO:0000313" key="3">
    <source>
        <dbReference type="Proteomes" id="UP000822369"/>
    </source>
</evidence>
<dbReference type="OMA" id="MEHEYFL"/>
<dbReference type="GO" id="GO:0034220">
    <property type="term" value="P:monoatomic ion transmembrane transport"/>
    <property type="evidence" value="ECO:0007669"/>
    <property type="project" value="UniProtKB-KW"/>
</dbReference>
<sequence>MECADKQSEIERSLHERKALEKKLEKVYKEGRAELELGSIDALHQRCLNAERLKFDLGLTLQSTQNEMKTMEMEYSEEVQQLRRDLAAARDECVGISDERLQLQQENVQLHKEMNELRNAAMLIQNEAKQTVSLMEHEYFLKEVELNARLSDLEESSRISSADSLLATQQKIIQRGKEEFQNLIQTFETNTACLRFLDPRITRS</sequence>
<dbReference type="InterPro" id="IPR038911">
    <property type="entry name" value="SCLT1"/>
</dbReference>
<accession>A0A9D3BJG1</accession>
<dbReference type="AlphaFoldDB" id="A0A9D3BJG1"/>
<dbReference type="GO" id="GO:0045162">
    <property type="term" value="P:clustering of voltage-gated sodium channels"/>
    <property type="evidence" value="ECO:0007669"/>
    <property type="project" value="InterPro"/>
</dbReference>
<proteinExistence type="predicted"/>
<dbReference type="GO" id="GO:0005814">
    <property type="term" value="C:centriole"/>
    <property type="evidence" value="ECO:0007669"/>
    <property type="project" value="TreeGrafter"/>
</dbReference>
<protein>
    <submittedName>
        <fullName evidence="2">Sodium channel and clathrin linker 1-like</fullName>
    </submittedName>
</protein>
<dbReference type="KEGG" id="nfu:107390804"/>
<organism evidence="2 3">
    <name type="scientific">Nothobranchius furzeri</name>
    <name type="common">Turquoise killifish</name>
    <dbReference type="NCBI Taxonomy" id="105023"/>
    <lineage>
        <taxon>Eukaryota</taxon>
        <taxon>Metazoa</taxon>
        <taxon>Chordata</taxon>
        <taxon>Craniata</taxon>
        <taxon>Vertebrata</taxon>
        <taxon>Euteleostomi</taxon>
        <taxon>Actinopterygii</taxon>
        <taxon>Neopterygii</taxon>
        <taxon>Teleostei</taxon>
        <taxon>Neoteleostei</taxon>
        <taxon>Acanthomorphata</taxon>
        <taxon>Ovalentaria</taxon>
        <taxon>Atherinomorphae</taxon>
        <taxon>Cyprinodontiformes</taxon>
        <taxon>Nothobranchiidae</taxon>
        <taxon>Nothobranchius</taxon>
    </lineage>
</organism>